<evidence type="ECO:0000256" key="5">
    <source>
        <dbReference type="ARBA" id="ARBA00022801"/>
    </source>
</evidence>
<dbReference type="Pfam" id="PF05362">
    <property type="entry name" value="Lon_C"/>
    <property type="match status" value="1"/>
</dbReference>
<evidence type="ECO:0000256" key="2">
    <source>
        <dbReference type="ARBA" id="ARBA00022741"/>
    </source>
</evidence>
<dbReference type="PROSITE" id="PS50162">
    <property type="entry name" value="RECA_2"/>
    <property type="match status" value="1"/>
</dbReference>
<evidence type="ECO:0000256" key="6">
    <source>
        <dbReference type="ARBA" id="ARBA00022833"/>
    </source>
</evidence>
<evidence type="ECO:0000256" key="11">
    <source>
        <dbReference type="HAMAP-Rule" id="MF_01498"/>
    </source>
</evidence>
<organism evidence="15 16">
    <name type="scientific">Acetivibrio saccincola</name>
    <dbReference type="NCBI Taxonomy" id="1677857"/>
    <lineage>
        <taxon>Bacteria</taxon>
        <taxon>Bacillati</taxon>
        <taxon>Bacillota</taxon>
        <taxon>Clostridia</taxon>
        <taxon>Eubacteriales</taxon>
        <taxon>Oscillospiraceae</taxon>
        <taxon>Acetivibrio</taxon>
    </lineage>
</organism>
<comment type="similarity">
    <text evidence="11 13">Belongs to the RecA family. RadA subfamily.</text>
</comment>
<dbReference type="GO" id="GO:0140664">
    <property type="term" value="F:ATP-dependent DNA damage sensor activity"/>
    <property type="evidence" value="ECO:0007669"/>
    <property type="project" value="InterPro"/>
</dbReference>
<dbReference type="InterPro" id="IPR020568">
    <property type="entry name" value="Ribosomal_Su5_D2-typ_SF"/>
</dbReference>
<evidence type="ECO:0000256" key="1">
    <source>
        <dbReference type="ARBA" id="ARBA00022723"/>
    </source>
</evidence>
<dbReference type="SUPFAM" id="SSF54211">
    <property type="entry name" value="Ribosomal protein S5 domain 2-like"/>
    <property type="match status" value="1"/>
</dbReference>
<dbReference type="Gene3D" id="3.30.230.10">
    <property type="match status" value="1"/>
</dbReference>
<evidence type="ECO:0000256" key="13">
    <source>
        <dbReference type="RuleBase" id="RU003555"/>
    </source>
</evidence>
<evidence type="ECO:0000256" key="12">
    <source>
        <dbReference type="NCBIfam" id="TIGR00416"/>
    </source>
</evidence>
<dbReference type="InterPro" id="IPR020588">
    <property type="entry name" value="RecA_ATP-bd"/>
</dbReference>
<comment type="domain">
    <text evidence="11">The middle region has homology to RecA with ATPase motifs including the RadA KNRFG motif, while the C-terminus is homologous to Lon protease.</text>
</comment>
<dbReference type="InterPro" id="IPR014721">
    <property type="entry name" value="Ribsml_uS5_D2-typ_fold_subgr"/>
</dbReference>
<dbReference type="FunFam" id="3.40.50.300:FF:000050">
    <property type="entry name" value="DNA repair protein RadA"/>
    <property type="match status" value="1"/>
</dbReference>
<dbReference type="NCBIfam" id="TIGR00416">
    <property type="entry name" value="sms"/>
    <property type="match status" value="1"/>
</dbReference>
<keyword evidence="16" id="KW-1185">Reference proteome</keyword>
<protein>
    <recommendedName>
        <fullName evidence="11 12">DNA repair protein RadA</fullName>
    </recommendedName>
</protein>
<keyword evidence="4 13" id="KW-0863">Zinc-finger</keyword>
<feature type="region of interest" description="Lon-protease-like" evidence="11">
    <location>
        <begin position="378"/>
        <end position="484"/>
    </location>
</feature>
<dbReference type="PANTHER" id="PTHR32472">
    <property type="entry name" value="DNA REPAIR PROTEIN RADA"/>
    <property type="match status" value="1"/>
</dbReference>
<dbReference type="GO" id="GO:0005524">
    <property type="term" value="F:ATP binding"/>
    <property type="evidence" value="ECO:0007669"/>
    <property type="project" value="UniProtKB-UniRule"/>
</dbReference>
<proteinExistence type="inferred from homology"/>
<dbReference type="GO" id="GO:0008270">
    <property type="term" value="F:zinc ion binding"/>
    <property type="evidence" value="ECO:0007669"/>
    <property type="project" value="UniProtKB-KW"/>
</dbReference>
<keyword evidence="2 11" id="KW-0547">Nucleotide-binding</keyword>
<dbReference type="HAMAP" id="MF_01498">
    <property type="entry name" value="RadA_bact"/>
    <property type="match status" value="1"/>
</dbReference>
<keyword evidence="6 13" id="KW-0862">Zinc</keyword>
<keyword evidence="8 11" id="KW-0346">Stress response</keyword>
<dbReference type="SUPFAM" id="SSF52540">
    <property type="entry name" value="P-loop containing nucleoside triphosphate hydrolases"/>
    <property type="match status" value="1"/>
</dbReference>
<comment type="function">
    <text evidence="13">DNA-dependent ATPase involved in processing of recombination intermediates, plays a role in repairing DNA breaks. Stimulates the branch migration of RecA-mediated strand transfer reactions, allowing the 3' invading strand to extend heteroduplex DNA faster. Binds ssDNA in the presence of ADP but not other nucleotides, has ATPase activity that is stimulated by ssDNA and various branched DNA structures, but inhibited by SSB. Does not have RecA's homology-searching function.</text>
</comment>
<dbReference type="InterPro" id="IPR004504">
    <property type="entry name" value="DNA_repair_RadA"/>
</dbReference>
<dbReference type="EMBL" id="CP025197">
    <property type="protein sequence ID" value="AUG58433.1"/>
    <property type="molecule type" value="Genomic_DNA"/>
</dbReference>
<feature type="domain" description="RecA family profile 1" evidence="14">
    <location>
        <begin position="94"/>
        <end position="242"/>
    </location>
</feature>
<dbReference type="GO" id="GO:0000725">
    <property type="term" value="P:recombinational repair"/>
    <property type="evidence" value="ECO:0007669"/>
    <property type="project" value="UniProtKB-UniRule"/>
</dbReference>
<evidence type="ECO:0000313" key="15">
    <source>
        <dbReference type="EMBL" id="AUG58433.1"/>
    </source>
</evidence>
<keyword evidence="9 11" id="KW-0238">DNA-binding</keyword>
<dbReference type="InterPro" id="IPR041166">
    <property type="entry name" value="Rubredoxin_2"/>
</dbReference>
<dbReference type="InterPro" id="IPR008269">
    <property type="entry name" value="Lon_proteolytic"/>
</dbReference>
<name>A0A2K9EKA8_9FIRM</name>
<feature type="short sequence motif" description="RadA KNRFG motif" evidence="11">
    <location>
        <begin position="279"/>
        <end position="283"/>
    </location>
</feature>
<accession>A0A2K9EKA8</accession>
<evidence type="ECO:0000256" key="10">
    <source>
        <dbReference type="ARBA" id="ARBA00023204"/>
    </source>
</evidence>
<keyword evidence="10 11" id="KW-0234">DNA repair</keyword>
<dbReference type="GO" id="GO:0005829">
    <property type="term" value="C:cytosol"/>
    <property type="evidence" value="ECO:0007669"/>
    <property type="project" value="TreeGrafter"/>
</dbReference>
<dbReference type="Pfam" id="PF13481">
    <property type="entry name" value="AAA_25"/>
    <property type="match status" value="1"/>
</dbReference>
<dbReference type="GO" id="GO:0006508">
    <property type="term" value="P:proteolysis"/>
    <property type="evidence" value="ECO:0007669"/>
    <property type="project" value="InterPro"/>
</dbReference>
<dbReference type="CDD" id="cd01121">
    <property type="entry name" value="RadA_SMS_N"/>
    <property type="match status" value="1"/>
</dbReference>
<dbReference type="Pfam" id="PF18073">
    <property type="entry name" value="Zn_ribbon_LapB"/>
    <property type="match status" value="1"/>
</dbReference>
<dbReference type="PANTHER" id="PTHR32472:SF10">
    <property type="entry name" value="DNA REPAIR PROTEIN RADA-LIKE PROTEIN"/>
    <property type="match status" value="1"/>
</dbReference>
<evidence type="ECO:0000256" key="7">
    <source>
        <dbReference type="ARBA" id="ARBA00022840"/>
    </source>
</evidence>
<dbReference type="Proteomes" id="UP000233534">
    <property type="component" value="Chromosome"/>
</dbReference>
<dbReference type="InterPro" id="IPR003593">
    <property type="entry name" value="AAA+_ATPase"/>
</dbReference>
<comment type="function">
    <text evidence="11">Plays a role in repairing double-strand DNA breaks, probably involving stabilizing or processing branched DNA or blocked replication forks.</text>
</comment>
<keyword evidence="3 11" id="KW-0227">DNA damage</keyword>
<evidence type="ECO:0000313" key="16">
    <source>
        <dbReference type="Proteomes" id="UP000233534"/>
    </source>
</evidence>
<evidence type="ECO:0000256" key="3">
    <source>
        <dbReference type="ARBA" id="ARBA00022763"/>
    </source>
</evidence>
<evidence type="ECO:0000259" key="14">
    <source>
        <dbReference type="PROSITE" id="PS50162"/>
    </source>
</evidence>
<dbReference type="KEGG" id="hsc:HVS_12800"/>
<reference evidence="15 16" key="1">
    <citation type="submission" date="2017-12" db="EMBL/GenBank/DDBJ databases">
        <title>Complete genome sequence of Herbivorax saccincola GGR1, a novel Cellulosome-producing hydrolytic bacterium in a thermophilic biogas plant, established by Illumina and Nanopore MinION sequencing.</title>
        <authorList>
            <person name="Pechtl A."/>
            <person name="Ruckert C."/>
            <person name="Koeck D.E."/>
            <person name="Maus I."/>
            <person name="Winkler A."/>
            <person name="Kalinowski J."/>
            <person name="Puhler A."/>
            <person name="Schwarz W.W."/>
            <person name="Zverlov V.V."/>
            <person name="Schluter A."/>
            <person name="Liebl W."/>
        </authorList>
    </citation>
    <scope>NUCLEOTIDE SEQUENCE [LARGE SCALE GENOMIC DNA]</scope>
    <source>
        <strain evidence="16">SR1</strain>
    </source>
</reference>
<evidence type="ECO:0000256" key="4">
    <source>
        <dbReference type="ARBA" id="ARBA00022771"/>
    </source>
</evidence>
<evidence type="ECO:0000256" key="8">
    <source>
        <dbReference type="ARBA" id="ARBA00023016"/>
    </source>
</evidence>
<feature type="binding site" evidence="11">
    <location>
        <begin position="123"/>
        <end position="130"/>
    </location>
    <ligand>
        <name>ATP</name>
        <dbReference type="ChEBI" id="CHEBI:30616"/>
    </ligand>
</feature>
<keyword evidence="1 11" id="KW-0479">Metal-binding</keyword>
<dbReference type="AlphaFoldDB" id="A0A2K9EKA8"/>
<dbReference type="GO" id="GO:0004176">
    <property type="term" value="F:ATP-dependent peptidase activity"/>
    <property type="evidence" value="ECO:0007669"/>
    <property type="project" value="InterPro"/>
</dbReference>
<dbReference type="InterPro" id="IPR027417">
    <property type="entry name" value="P-loop_NTPase"/>
</dbReference>
<dbReference type="GO" id="GO:0004252">
    <property type="term" value="F:serine-type endopeptidase activity"/>
    <property type="evidence" value="ECO:0007669"/>
    <property type="project" value="InterPro"/>
</dbReference>
<evidence type="ECO:0000256" key="9">
    <source>
        <dbReference type="ARBA" id="ARBA00023125"/>
    </source>
</evidence>
<dbReference type="GO" id="GO:0003684">
    <property type="term" value="F:damaged DNA binding"/>
    <property type="evidence" value="ECO:0007669"/>
    <property type="project" value="InterPro"/>
</dbReference>
<gene>
    <name evidence="11" type="primary">radA</name>
    <name evidence="15" type="ORF">HVS_12800</name>
</gene>
<dbReference type="PRINTS" id="PR01874">
    <property type="entry name" value="DNAREPAIRADA"/>
</dbReference>
<dbReference type="SMART" id="SM00382">
    <property type="entry name" value="AAA"/>
    <property type="match status" value="1"/>
</dbReference>
<sequence>MYKILKVKKISTYKNVYKRIKRKDGWKKDMPKKKTFFICQNCGYESRGWLGKCPGCSQWNTFTEEIQQLAGKKSRDAVLSDVKLVNINDVQIEKEDRYKTGIKEMDRVLGGGIVKGSLILVGGDPGIGKSTLILQICDKIKENPKIIYISGEESIKQIKIRADRLGVSNSNLLMVSETNFNIVQSLCEREKPNLLIVDSIQTMFNEELSAAPGSISQVRDITAGLMRIAKSMNIAIIIVGHVTKEGSIAGPRVLEHMVDTVLYFEGERHLSYRILRAVKNRFGSTNEIGIFEMKDVGLVEVDNPSKIMISGRPENVPGSVVVSSLEGTRPMLIEIQALVCPTSFGMPRRMATGVDYNRITLLMAVLEKRVGMQLHNFDAYVNVAGGLKIDEPACDLGIVTAIASSFRNVPVDINTVLIGEVGLTGEVRAVNQVDKRVMEAMRIGFKRCIVPLGNVEVIKNMKEVNNIDIVGVGNVQEALGIALQ</sequence>
<keyword evidence="7 11" id="KW-0067">ATP-binding</keyword>
<keyword evidence="5" id="KW-0378">Hydrolase</keyword>
<dbReference type="Gene3D" id="3.40.50.300">
    <property type="entry name" value="P-loop containing nucleotide triphosphate hydrolases"/>
    <property type="match status" value="1"/>
</dbReference>